<dbReference type="Gene3D" id="3.10.20.310">
    <property type="entry name" value="membrane protein fhac"/>
    <property type="match status" value="1"/>
</dbReference>
<evidence type="ECO:0000256" key="2">
    <source>
        <dbReference type="ARBA" id="ARBA00022692"/>
    </source>
</evidence>
<evidence type="ECO:0000259" key="4">
    <source>
        <dbReference type="Pfam" id="PF03865"/>
    </source>
</evidence>
<accession>A0A8S9TA72</accession>
<evidence type="ECO:0000256" key="3">
    <source>
        <dbReference type="ARBA" id="ARBA00023237"/>
    </source>
</evidence>
<dbReference type="RefSeq" id="WP_050046778.1">
    <property type="nucleotide sequence ID" value="NZ_JHEG04000001.1"/>
</dbReference>
<dbReference type="InterPro" id="IPR013686">
    <property type="entry name" value="Polypept-transport_assoc_ShlB"/>
</dbReference>
<keyword evidence="7" id="KW-1185">Reference proteome</keyword>
<dbReference type="GO" id="GO:0008320">
    <property type="term" value="F:protein transmembrane transporter activity"/>
    <property type="evidence" value="ECO:0007669"/>
    <property type="project" value="TreeGrafter"/>
</dbReference>
<keyword evidence="2" id="KW-0812">Transmembrane</keyword>
<name>A0A8S9TA72_9CYAN</name>
<keyword evidence="3" id="KW-0998">Cell outer membrane</keyword>
<sequence length="623" mass="69021">MTSQIKLIKYYILTACTGLSYLSVNSIVLAEKPYSKSTDVHYDNCNECSLERTEILPNTKFNIQNLKWQRLRSALKAHTQTSRRQVNTGLNLTPLGSKLQLLPDNLSSSEPTLTTQVTPSVTPTESATAVETTVSIKAVQVLGSTVFSQVELDKVVQPFIGQQARFEQLLAIRTAVTDFYTSKGYTTSGAFLPPQDISKGVVSIQVVEGELEKIEIQGLRRLRQNYVRDRIRLASGTPINLRRLETALQLLQLDPLFTSVKAELKAGTTSGRSVLSVTLKEARPLRGGFTIENRDSPSIGSLRGSSTFSYQNLLGLGDRLTADVGYTAGSNSYDIGYAIPLNARDGTLNLRYADSNSRIIEEPFSPLDILGRTKTFSIGFRQPIVRSQSSEFALSLSADLRQSRTFLLDDIPYSFSTGPENGRSKVTVLRFSQDWINRTPKRVLAARSQFSWGIDAFDATVNNTGVDGRFWSWMGQFQWVQSLGKDFIGLARIATQLTPDSLLPLEQFSIGGVDTVRGYRQNQFVADNGITGSLEIRFPIVKDPGGFGTIQIAPFFDFGKVWNNKGAAVDNRFFASTGLSLRWQYSGAFSARLDWGIPLTSLDRQGNSLQDNGIYFSLIYQPF</sequence>
<dbReference type="InterPro" id="IPR005565">
    <property type="entry name" value="Hemolysn_activator_HlyB_C"/>
</dbReference>
<evidence type="ECO:0000313" key="7">
    <source>
        <dbReference type="Proteomes" id="UP000029738"/>
    </source>
</evidence>
<dbReference type="Proteomes" id="UP000029738">
    <property type="component" value="Unassembled WGS sequence"/>
</dbReference>
<evidence type="ECO:0000313" key="6">
    <source>
        <dbReference type="EMBL" id="KAF3888937.1"/>
    </source>
</evidence>
<dbReference type="GO" id="GO:0098046">
    <property type="term" value="C:type V protein secretion system complex"/>
    <property type="evidence" value="ECO:0007669"/>
    <property type="project" value="TreeGrafter"/>
</dbReference>
<dbReference type="OrthoDB" id="596066at2"/>
<feature type="domain" description="Haemolysin activator HlyB C-terminal" evidence="4">
    <location>
        <begin position="271"/>
        <end position="580"/>
    </location>
</feature>
<dbReference type="Pfam" id="PF08479">
    <property type="entry name" value="POTRA_2"/>
    <property type="match status" value="1"/>
</dbReference>
<dbReference type="PANTHER" id="PTHR34597">
    <property type="entry name" value="SLR1661 PROTEIN"/>
    <property type="match status" value="1"/>
</dbReference>
<dbReference type="AlphaFoldDB" id="A0A8S9TA72"/>
<reference evidence="6" key="1">
    <citation type="journal article" date="2015" name="Genome Announc.">
        <title>Draft Genome Sequence of Tolypothrix boutellei Strain VB521301.</title>
        <authorList>
            <person name="Chandrababunaidu M.M."/>
            <person name="Singh D."/>
            <person name="Sen D."/>
            <person name="Bhan S."/>
            <person name="Das S."/>
            <person name="Gupta A."/>
            <person name="Adhikary S.P."/>
            <person name="Tripathy S."/>
        </authorList>
    </citation>
    <scope>NUCLEOTIDE SEQUENCE</scope>
    <source>
        <strain evidence="6">VB521301</strain>
    </source>
</reference>
<dbReference type="PANTHER" id="PTHR34597:SF3">
    <property type="entry name" value="OUTER MEMBRANE TRANSPORTER CDIB"/>
    <property type="match status" value="1"/>
</dbReference>
<dbReference type="InterPro" id="IPR051544">
    <property type="entry name" value="TPS_OM_transporter"/>
</dbReference>
<keyword evidence="1" id="KW-1134">Transmembrane beta strand</keyword>
<dbReference type="GO" id="GO:0046819">
    <property type="term" value="P:protein secretion by the type V secretion system"/>
    <property type="evidence" value="ECO:0007669"/>
    <property type="project" value="TreeGrafter"/>
</dbReference>
<feature type="domain" description="Polypeptide-transport-associated ShlB-type" evidence="5">
    <location>
        <begin position="135"/>
        <end position="209"/>
    </location>
</feature>
<dbReference type="EMBL" id="JHEG04000001">
    <property type="protein sequence ID" value="KAF3888937.1"/>
    <property type="molecule type" value="Genomic_DNA"/>
</dbReference>
<evidence type="ECO:0000256" key="1">
    <source>
        <dbReference type="ARBA" id="ARBA00022452"/>
    </source>
</evidence>
<gene>
    <name evidence="6" type="ORF">DA73_0400028215</name>
</gene>
<proteinExistence type="predicted"/>
<dbReference type="Pfam" id="PF03865">
    <property type="entry name" value="ShlB"/>
    <property type="match status" value="1"/>
</dbReference>
<keyword evidence="1" id="KW-0472">Membrane</keyword>
<organism evidence="6 7">
    <name type="scientific">Tolypothrix bouteillei VB521301</name>
    <dbReference type="NCBI Taxonomy" id="1479485"/>
    <lineage>
        <taxon>Bacteria</taxon>
        <taxon>Bacillati</taxon>
        <taxon>Cyanobacteriota</taxon>
        <taxon>Cyanophyceae</taxon>
        <taxon>Nostocales</taxon>
        <taxon>Tolypothrichaceae</taxon>
        <taxon>Tolypothrix</taxon>
    </lineage>
</organism>
<protein>
    <submittedName>
        <fullName evidence="6">ShlB/FhaC/HecB family hemolysin secretion/activation protein</fullName>
    </submittedName>
</protein>
<reference evidence="6" key="2">
    <citation type="submission" date="2019-11" db="EMBL/GenBank/DDBJ databases">
        <title>Improved Assembly of Tolypothrix boutellei genome.</title>
        <authorList>
            <person name="Sarangi A.N."/>
            <person name="Mukherjee M."/>
            <person name="Ghosh S."/>
            <person name="Singh D."/>
            <person name="Das A."/>
            <person name="Kant S."/>
            <person name="Prusty A."/>
            <person name="Tripathy S."/>
        </authorList>
    </citation>
    <scope>NUCLEOTIDE SEQUENCE</scope>
    <source>
        <strain evidence="6">VB521301</strain>
    </source>
</reference>
<evidence type="ECO:0000259" key="5">
    <source>
        <dbReference type="Pfam" id="PF08479"/>
    </source>
</evidence>
<dbReference type="Gene3D" id="2.40.160.50">
    <property type="entry name" value="membrane protein fhac: a member of the omp85/tpsb transporter family"/>
    <property type="match status" value="1"/>
</dbReference>
<comment type="caution">
    <text evidence="6">The sequence shown here is derived from an EMBL/GenBank/DDBJ whole genome shotgun (WGS) entry which is preliminary data.</text>
</comment>